<gene>
    <name evidence="3" type="ORF">GGE31_001585</name>
    <name evidence="2" type="ORF">GGE33_000200</name>
    <name evidence="4" type="ORF">GGE35_001585</name>
</gene>
<organism evidence="4 7">
    <name type="scientific">Aliirhizobium cellulosilyticum</name>
    <dbReference type="NCBI Taxonomy" id="393664"/>
    <lineage>
        <taxon>Bacteria</taxon>
        <taxon>Pseudomonadati</taxon>
        <taxon>Pseudomonadota</taxon>
        <taxon>Alphaproteobacteria</taxon>
        <taxon>Hyphomicrobiales</taxon>
        <taxon>Rhizobiaceae</taxon>
        <taxon>Aliirhizobium</taxon>
    </lineage>
</organism>
<dbReference type="Proteomes" id="UP000576087">
    <property type="component" value="Unassembled WGS sequence"/>
</dbReference>
<comment type="caution">
    <text evidence="4">The sequence shown here is derived from an EMBL/GenBank/DDBJ whole genome shotgun (WGS) entry which is preliminary data.</text>
</comment>
<sequence>MTNPVFIGAASPLFAVAGIYLLVRCIARLWKIISPKVKYRFPAGSTRYRMNLPIAGRYVVSVVIPAMTFITGVSYFSARFSITQQPSGVELDYRSYGRSLFRTERTDMSGRKSFPLGAFECPTPGDLEITCVNPETIRESFQLEVSPHVPALYLVPLILMTILSSFMAIGGAIICILWLAGKL</sequence>
<evidence type="ECO:0000256" key="1">
    <source>
        <dbReference type="SAM" id="Phobius"/>
    </source>
</evidence>
<proteinExistence type="predicted"/>
<keyword evidence="1" id="KW-0472">Membrane</keyword>
<keyword evidence="1" id="KW-1133">Transmembrane helix</keyword>
<dbReference type="EMBL" id="JACIGY010000001">
    <property type="protein sequence ID" value="MBB4411114.1"/>
    <property type="molecule type" value="Genomic_DNA"/>
</dbReference>
<evidence type="ECO:0000313" key="6">
    <source>
        <dbReference type="Proteomes" id="UP000524535"/>
    </source>
</evidence>
<evidence type="ECO:0000313" key="4">
    <source>
        <dbReference type="EMBL" id="MBB4445803.1"/>
    </source>
</evidence>
<feature type="transmembrane region" description="Helical" evidence="1">
    <location>
        <begin position="6"/>
        <end position="30"/>
    </location>
</feature>
<reference evidence="5 6" key="1">
    <citation type="submission" date="2020-08" db="EMBL/GenBank/DDBJ databases">
        <title>Genomic Encyclopedia of Type Strains, Phase IV (KMG-V): Genome sequencing to study the core and pangenomes of soil and plant-associated prokaryotes.</title>
        <authorList>
            <person name="Whitman W."/>
        </authorList>
    </citation>
    <scope>NUCLEOTIDE SEQUENCE [LARGE SCALE GENOMIC DNA]</scope>
    <source>
        <strain evidence="3 6">SEMIA 444</strain>
        <strain evidence="2 5">SEMIA 448</strain>
        <strain evidence="4 7">SEMIA 452</strain>
    </source>
</reference>
<dbReference type="EMBL" id="JACIHM010000001">
    <property type="protein sequence ID" value="MBB4445803.1"/>
    <property type="molecule type" value="Genomic_DNA"/>
</dbReference>
<dbReference type="Proteomes" id="UP000524535">
    <property type="component" value="Unassembled WGS sequence"/>
</dbReference>
<accession>A0A7W6UWU6</accession>
<evidence type="ECO:0000313" key="2">
    <source>
        <dbReference type="EMBL" id="MBB4346492.1"/>
    </source>
</evidence>
<evidence type="ECO:0000313" key="7">
    <source>
        <dbReference type="Proteomes" id="UP000576087"/>
    </source>
</evidence>
<dbReference type="RefSeq" id="WP_183820906.1">
    <property type="nucleotide sequence ID" value="NZ_JACIGW010000001.1"/>
</dbReference>
<name>A0A7W6UWU6_9HYPH</name>
<protein>
    <submittedName>
        <fullName evidence="4">Uncharacterized protein</fullName>
    </submittedName>
</protein>
<dbReference type="EMBL" id="JACIGW010000001">
    <property type="protein sequence ID" value="MBB4346492.1"/>
    <property type="molecule type" value="Genomic_DNA"/>
</dbReference>
<feature type="transmembrane region" description="Helical" evidence="1">
    <location>
        <begin position="151"/>
        <end position="180"/>
    </location>
</feature>
<dbReference type="Proteomes" id="UP000520770">
    <property type="component" value="Unassembled WGS sequence"/>
</dbReference>
<feature type="transmembrane region" description="Helical" evidence="1">
    <location>
        <begin position="58"/>
        <end position="78"/>
    </location>
</feature>
<keyword evidence="6" id="KW-1185">Reference proteome</keyword>
<evidence type="ECO:0000313" key="5">
    <source>
        <dbReference type="Proteomes" id="UP000520770"/>
    </source>
</evidence>
<keyword evidence="1" id="KW-0812">Transmembrane</keyword>
<evidence type="ECO:0000313" key="3">
    <source>
        <dbReference type="EMBL" id="MBB4411114.1"/>
    </source>
</evidence>
<dbReference type="AlphaFoldDB" id="A0A7W6UWU6"/>